<dbReference type="AlphaFoldDB" id="A0A6P7FNY1"/>
<feature type="compositionally biased region" description="Polar residues" evidence="1">
    <location>
        <begin position="26"/>
        <end position="37"/>
    </location>
</feature>
<proteinExistence type="predicted"/>
<feature type="compositionally biased region" description="Basic residues" evidence="1">
    <location>
        <begin position="322"/>
        <end position="335"/>
    </location>
</feature>
<dbReference type="RefSeq" id="XP_028134665.1">
    <property type="nucleotide sequence ID" value="XM_028278864.1"/>
</dbReference>
<dbReference type="PANTHER" id="PTHR10773:SF19">
    <property type="match status" value="1"/>
</dbReference>
<protein>
    <submittedName>
        <fullName evidence="2">Uncharacterized protein LOC114329677</fullName>
    </submittedName>
</protein>
<evidence type="ECO:0000256" key="1">
    <source>
        <dbReference type="SAM" id="MobiDB-lite"/>
    </source>
</evidence>
<feature type="compositionally biased region" description="Basic residues" evidence="1">
    <location>
        <begin position="272"/>
        <end position="283"/>
    </location>
</feature>
<name>A0A6P7FNY1_DIAVI</name>
<feature type="region of interest" description="Disordered" evidence="1">
    <location>
        <begin position="272"/>
        <end position="346"/>
    </location>
</feature>
<feature type="compositionally biased region" description="Basic and acidic residues" evidence="1">
    <location>
        <begin position="304"/>
        <end position="321"/>
    </location>
</feature>
<dbReference type="InParanoid" id="A0A6P7FNY1"/>
<accession>A0A6P7FNY1</accession>
<dbReference type="PANTHER" id="PTHR10773">
    <property type="entry name" value="DNA-DIRECTED RNA POLYMERASES I, II, AND III SUBUNIT RPABC2"/>
    <property type="match status" value="1"/>
</dbReference>
<gene>
    <name evidence="2" type="primary">LOC114329677</name>
</gene>
<sequence>MNPTMKRKRINLNKDGRSRRILGLLKTTQPTSTTENRTGIRPPDKPDTTEVKPLKQYASINDTNMTEKIDNLDQLSNVPIGESIVGESDTDITKKIDNMDQSSNVPIGESCFGESVTDIPEKIANVDQSSNVPIGEGIVGKNDTDITEKIANVDQSSNVPILESIVGESDTDMTENPKIFTQLMKVPIEQSKCTLLGRSSIENEKNDGSSVTGTARELMIEVDPNNPTKICIKKKPDYNMLSPINSDESDADLSDFDPTYKVENDIPKRKKRNLLLKNPKKIHRDPLVTQEVPHQILPSFSEKSSTRDSSSSERESDDQQKSKKRLCQPSKWKKNMSKENRNKGKNYISNYNRHLKESRNIKPPCGDTCRLKCSANIDHATRLKLFQEFWDQGDINLQRIYLTSCTTEVTPKYKYSNTETPRNPNKAYHLTVKGIKVRVCKQFFLNTLDISEKMIRTALAKKTSSGTVTKDMRGRHENHHTINPVLIEDIKRHINSILK</sequence>
<organism evidence="2">
    <name type="scientific">Diabrotica virgifera virgifera</name>
    <name type="common">western corn rootworm</name>
    <dbReference type="NCBI Taxonomy" id="50390"/>
    <lineage>
        <taxon>Eukaryota</taxon>
        <taxon>Metazoa</taxon>
        <taxon>Ecdysozoa</taxon>
        <taxon>Arthropoda</taxon>
        <taxon>Hexapoda</taxon>
        <taxon>Insecta</taxon>
        <taxon>Pterygota</taxon>
        <taxon>Neoptera</taxon>
        <taxon>Endopterygota</taxon>
        <taxon>Coleoptera</taxon>
        <taxon>Polyphaga</taxon>
        <taxon>Cucujiformia</taxon>
        <taxon>Chrysomeloidea</taxon>
        <taxon>Chrysomelidae</taxon>
        <taxon>Galerucinae</taxon>
        <taxon>Diabroticina</taxon>
        <taxon>Diabroticites</taxon>
        <taxon>Diabrotica</taxon>
    </lineage>
</organism>
<feature type="region of interest" description="Disordered" evidence="1">
    <location>
        <begin position="25"/>
        <end position="50"/>
    </location>
</feature>
<reference evidence="2" key="1">
    <citation type="submission" date="2025-08" db="UniProtKB">
        <authorList>
            <consortium name="RefSeq"/>
        </authorList>
    </citation>
    <scope>IDENTIFICATION</scope>
    <source>
        <tissue evidence="2">Whole insect</tissue>
    </source>
</reference>
<evidence type="ECO:0000313" key="2">
    <source>
        <dbReference type="RefSeq" id="XP_028134665.1"/>
    </source>
</evidence>